<dbReference type="CDD" id="cd17932">
    <property type="entry name" value="DEXQc_UvrD"/>
    <property type="match status" value="1"/>
</dbReference>
<evidence type="ECO:0000256" key="4">
    <source>
        <dbReference type="ARBA" id="ARBA00022840"/>
    </source>
</evidence>
<evidence type="ECO:0000256" key="9">
    <source>
        <dbReference type="PROSITE-ProRule" id="PRU00560"/>
    </source>
</evidence>
<evidence type="ECO:0000256" key="3">
    <source>
        <dbReference type="ARBA" id="ARBA00022806"/>
    </source>
</evidence>
<comment type="catalytic activity">
    <reaction evidence="6">
        <text>Couples ATP hydrolysis with the unwinding of duplex DNA by translocating in the 3'-5' direction.</text>
        <dbReference type="EC" id="5.6.2.4"/>
    </reaction>
</comment>
<evidence type="ECO:0000256" key="2">
    <source>
        <dbReference type="ARBA" id="ARBA00022801"/>
    </source>
</evidence>
<comment type="catalytic activity">
    <reaction evidence="8">
        <text>ATP + H2O = ADP + phosphate + H(+)</text>
        <dbReference type="Rhea" id="RHEA:13065"/>
        <dbReference type="ChEBI" id="CHEBI:15377"/>
        <dbReference type="ChEBI" id="CHEBI:15378"/>
        <dbReference type="ChEBI" id="CHEBI:30616"/>
        <dbReference type="ChEBI" id="CHEBI:43474"/>
        <dbReference type="ChEBI" id="CHEBI:456216"/>
        <dbReference type="EC" id="5.6.2.4"/>
    </reaction>
</comment>
<keyword evidence="4 9" id="KW-0067">ATP-binding</keyword>
<dbReference type="RefSeq" id="WP_343965547.1">
    <property type="nucleotide sequence ID" value="NZ_BAAAGK010000034.1"/>
</dbReference>
<accession>A0ABW2TBU5</accession>
<dbReference type="EMBL" id="JBHTEE010000001">
    <property type="protein sequence ID" value="MFC7605548.1"/>
    <property type="molecule type" value="Genomic_DNA"/>
</dbReference>
<sequence length="630" mass="70004">MSEPYQGGHLLTAEQEAVVRQSADALLLVTAGAGSGKTHTLVRRLDVLVAQEELGAGEILVLSFSRAAVRELRTRLARHGEAARHVRAQTFDSWALDVLVQVAADEEWRSRSFEDRIVGATDAIADGRADHLYEELRHVVIDEVQDLVGSRRELVETLLERYDCGFTVVGDPAQAIYGFQVEDPEERAGETNRFFDWLRITFGDDLLELRLTENFRARTEESRTALPIGPVLQAGAEARDAPHLGPKTFNELRTALLGTLNIGELDDEFVLAALRDPVGSTAILSRTNGQALLVSGQLHAGQVPHRLQRAAQDRAVPSWMATLFRSSAGSVLTRDRFDELVPNLSLSPGGDPDVLWGLLLRSTMRRGNRHSIDLIELRSVLAAGRLPDEITAQPSSPLVVSSFHRAKGLEFDRVIVVDPGPLLDGRESDPDEEARMLYVAMTRPRDELMWLNTPDTRLVRKGHAARWGRYGWQRWQRMGLEFLGEDVHRDEPAGTSVLSGNPVEIQDYLRTEISVGDELVLERMYEDSLEEGQSPPYLVRHAGCPLGTTSRSFQRDLYGFLRLSRDYVPRVYPRVIRGVYLDAVETVTGSEAAGSLVGLGAHGVWLVPRLTGLSWFGYDAKDDGREAKDD</sequence>
<evidence type="ECO:0000256" key="6">
    <source>
        <dbReference type="ARBA" id="ARBA00034617"/>
    </source>
</evidence>
<comment type="caution">
    <text evidence="11">The sequence shown here is derived from an EMBL/GenBank/DDBJ whole genome shotgun (WGS) entry which is preliminary data.</text>
</comment>
<evidence type="ECO:0000256" key="1">
    <source>
        <dbReference type="ARBA" id="ARBA00022741"/>
    </source>
</evidence>
<feature type="binding site" evidence="9">
    <location>
        <begin position="31"/>
        <end position="38"/>
    </location>
    <ligand>
        <name>ATP</name>
        <dbReference type="ChEBI" id="CHEBI:30616"/>
    </ligand>
</feature>
<organism evidence="11 12">
    <name type="scientific">Streptosporangium amethystogenes subsp. fukuiense</name>
    <dbReference type="NCBI Taxonomy" id="698418"/>
    <lineage>
        <taxon>Bacteria</taxon>
        <taxon>Bacillati</taxon>
        <taxon>Actinomycetota</taxon>
        <taxon>Actinomycetes</taxon>
        <taxon>Streptosporangiales</taxon>
        <taxon>Streptosporangiaceae</taxon>
        <taxon>Streptosporangium</taxon>
    </lineage>
</organism>
<dbReference type="PROSITE" id="PS51198">
    <property type="entry name" value="UVRD_HELICASE_ATP_BIND"/>
    <property type="match status" value="1"/>
</dbReference>
<dbReference type="InterPro" id="IPR000212">
    <property type="entry name" value="DNA_helicase_UvrD/REP"/>
</dbReference>
<dbReference type="GO" id="GO:0004386">
    <property type="term" value="F:helicase activity"/>
    <property type="evidence" value="ECO:0007669"/>
    <property type="project" value="UniProtKB-KW"/>
</dbReference>
<evidence type="ECO:0000313" key="11">
    <source>
        <dbReference type="EMBL" id="MFC7605548.1"/>
    </source>
</evidence>
<dbReference type="Proteomes" id="UP001596514">
    <property type="component" value="Unassembled WGS sequence"/>
</dbReference>
<feature type="domain" description="UvrD-like helicase ATP-binding" evidence="10">
    <location>
        <begin position="10"/>
        <end position="327"/>
    </location>
</feature>
<dbReference type="PANTHER" id="PTHR11070:SF2">
    <property type="entry name" value="ATP-DEPENDENT DNA HELICASE SRS2"/>
    <property type="match status" value="1"/>
</dbReference>
<keyword evidence="1 9" id="KW-0547">Nucleotide-binding</keyword>
<protein>
    <recommendedName>
        <fullName evidence="7">DNA 3'-5' helicase</fullName>
        <ecNumber evidence="7">5.6.2.4</ecNumber>
    </recommendedName>
</protein>
<keyword evidence="2 9" id="KW-0378">Hydrolase</keyword>
<proteinExistence type="predicted"/>
<dbReference type="Gene3D" id="3.40.50.300">
    <property type="entry name" value="P-loop containing nucleotide triphosphate hydrolases"/>
    <property type="match status" value="2"/>
</dbReference>
<keyword evidence="12" id="KW-1185">Reference proteome</keyword>
<name>A0ABW2TBU5_9ACTN</name>
<keyword evidence="5" id="KW-0413">Isomerase</keyword>
<evidence type="ECO:0000259" key="10">
    <source>
        <dbReference type="PROSITE" id="PS51198"/>
    </source>
</evidence>
<keyword evidence="3 9" id="KW-0347">Helicase</keyword>
<dbReference type="InterPro" id="IPR014016">
    <property type="entry name" value="UvrD-like_ATP-bd"/>
</dbReference>
<dbReference type="Pfam" id="PF13361">
    <property type="entry name" value="UvrD_C"/>
    <property type="match status" value="1"/>
</dbReference>
<dbReference type="EC" id="5.6.2.4" evidence="7"/>
<evidence type="ECO:0000256" key="5">
    <source>
        <dbReference type="ARBA" id="ARBA00023235"/>
    </source>
</evidence>
<evidence type="ECO:0000256" key="7">
    <source>
        <dbReference type="ARBA" id="ARBA00034808"/>
    </source>
</evidence>
<evidence type="ECO:0000313" key="12">
    <source>
        <dbReference type="Proteomes" id="UP001596514"/>
    </source>
</evidence>
<dbReference type="InterPro" id="IPR014017">
    <property type="entry name" value="DNA_helicase_UvrD-like_C"/>
</dbReference>
<evidence type="ECO:0000256" key="8">
    <source>
        <dbReference type="ARBA" id="ARBA00048988"/>
    </source>
</evidence>
<dbReference type="Pfam" id="PF13245">
    <property type="entry name" value="AAA_19"/>
    <property type="match status" value="1"/>
</dbReference>
<gene>
    <name evidence="11" type="ORF">ACFQVD_36150</name>
</gene>
<dbReference type="InterPro" id="IPR027417">
    <property type="entry name" value="P-loop_NTPase"/>
</dbReference>
<reference evidence="12" key="1">
    <citation type="journal article" date="2019" name="Int. J. Syst. Evol. Microbiol.">
        <title>The Global Catalogue of Microorganisms (GCM) 10K type strain sequencing project: providing services to taxonomists for standard genome sequencing and annotation.</title>
        <authorList>
            <consortium name="The Broad Institute Genomics Platform"/>
            <consortium name="The Broad Institute Genome Sequencing Center for Infectious Disease"/>
            <person name="Wu L."/>
            <person name="Ma J."/>
        </authorList>
    </citation>
    <scope>NUCLEOTIDE SEQUENCE [LARGE SCALE GENOMIC DNA]</scope>
    <source>
        <strain evidence="12">JCM 10083</strain>
    </source>
</reference>
<dbReference type="SUPFAM" id="SSF52540">
    <property type="entry name" value="P-loop containing nucleoside triphosphate hydrolases"/>
    <property type="match status" value="1"/>
</dbReference>
<dbReference type="PANTHER" id="PTHR11070">
    <property type="entry name" value="UVRD / RECB / PCRA DNA HELICASE FAMILY MEMBER"/>
    <property type="match status" value="1"/>
</dbReference>